<dbReference type="Gene3D" id="2.60.40.10">
    <property type="entry name" value="Immunoglobulins"/>
    <property type="match status" value="1"/>
</dbReference>
<organism evidence="2 3">
    <name type="scientific">Flavobacterium columnare</name>
    <dbReference type="NCBI Taxonomy" id="996"/>
    <lineage>
        <taxon>Bacteria</taxon>
        <taxon>Pseudomonadati</taxon>
        <taxon>Bacteroidota</taxon>
        <taxon>Flavobacteriia</taxon>
        <taxon>Flavobacteriales</taxon>
        <taxon>Flavobacteriaceae</taxon>
        <taxon>Flavobacterium</taxon>
    </lineage>
</organism>
<accession>A0AAI8CIG8</accession>
<dbReference type="InterPro" id="IPR036116">
    <property type="entry name" value="FN3_sf"/>
</dbReference>
<reference evidence="2 3" key="2">
    <citation type="submission" date="2019-05" db="EMBL/GenBank/DDBJ databases">
        <authorList>
            <person name="Ravantti J.J."/>
        </authorList>
    </citation>
    <scope>NUCLEOTIDE SEQUENCE [LARGE SCALE GENOMIC DNA]</scope>
    <source>
        <strain evidence="2 3">B185</strain>
    </source>
</reference>
<reference evidence="3" key="1">
    <citation type="submission" date="2016-03" db="EMBL/GenBank/DDBJ databases">
        <title>Flavobacterium columnare strain B185, complete genome.</title>
        <authorList>
            <person name="Sundberg L.-R."/>
            <person name="Papponen P."/>
            <person name="Laanto E."/>
        </authorList>
    </citation>
    <scope>NUCLEOTIDE SEQUENCE [LARGE SCALE GENOMIC DNA]</scope>
    <source>
        <strain evidence="3">B185</strain>
    </source>
</reference>
<dbReference type="CDD" id="cd00063">
    <property type="entry name" value="FN3"/>
    <property type="match status" value="1"/>
</dbReference>
<gene>
    <name evidence="2" type="ORF">UN65_14455</name>
</gene>
<dbReference type="InterPro" id="IPR003961">
    <property type="entry name" value="FN3_dom"/>
</dbReference>
<proteinExistence type="predicted"/>
<dbReference type="SUPFAM" id="SSF49265">
    <property type="entry name" value="Fibronectin type III"/>
    <property type="match status" value="1"/>
</dbReference>
<dbReference type="Proteomes" id="UP000304840">
    <property type="component" value="Chromosome"/>
</dbReference>
<evidence type="ECO:0000313" key="2">
    <source>
        <dbReference type="EMBL" id="AMO21354.2"/>
    </source>
</evidence>
<evidence type="ECO:0000313" key="3">
    <source>
        <dbReference type="Proteomes" id="UP000304840"/>
    </source>
</evidence>
<dbReference type="PROSITE" id="PS50853">
    <property type="entry name" value="FN3"/>
    <property type="match status" value="1"/>
</dbReference>
<evidence type="ECO:0000259" key="1">
    <source>
        <dbReference type="PROSITE" id="PS50853"/>
    </source>
</evidence>
<sequence>MNRLKYFFCLLLLLLNSVGWSQLYPVQVNSSVLPPYLSNVSSYATTVDQKYLVNIYTADLNVVHRQVRLQLYIEGNGIQAQSLPMVQGAPIMYLNGGETLQLSNLDLAPYFQLENLSGINQNQYSGTLPQGNYKYCIEVYDFITNQRISQKSCTFYYFVYNEPPLLNSPSNHELVRFQEPQNLIFTWTPRHLNAVNIEYEFELVELLDQQVPSNHAFLTSIPLYKTTTSTTVLHYGPVEPQLIAGRKYAWRVKALSQPGFGDKAVFNNNGYSEIFDFIYPGNCPPPKFVLAISLNATQSKITWQTNPDFVDYKIEYRKKGTNSWYPTAYYNNEAKLYDLEAGATYEYRVGGECIGGLVNYTPVEEFTQPRKEEIAIKCGIKPNIDLSNTTLFERELPNDQIILAGDFSIKLTEVSGKGTYSGKGYVSVPYLSFVKIGVEFKDITLNTDFRLVKGEIKALYDPSWKNIIDLSSLYDQIEDGFDLLSPDTEEHQFQTNFDIPDLSHITVSSNAVVVTGTNGQTQSFDLDPKELIIIRDPKGNVYAVPPGSDKPVVLNEGQAAGFIPDASNTQGITSTGMVTKLAPIAARVTFERSAESKYADDVMPVKAHADIQKLYKTIADGATPYTLYHKGIQNDGKGSRSFDFIDAVIAVNGTTIKPESILFNIKGSVAKKIGGLVMKNGKAYQRLEVPVYHSSTPEELLALIPGKDGAKHQVLGAAKIIPIKTQSDVNITVVPVNNATIPDGITTQLNAIYADAGVEFKVTIAPNHEVAKNTLECGKDALLEKLSEDQSQFVEQYKAGKDIKKDQYYVFVTKGITPSRAISGFMPRHSQFGFVFTNQSGEEVKAGNDLATIIGHELGHGVFELEHPWEQFSTGDKNSNTPWLMDYDLGTKLAYPHWQRISHPKFGVYVLDGSEKGEFSKSVMTPNFKIVNIDQSSIVLEPKDKNIPTGTVPGFVVIEKDKEIITKKRYYYWDQDRYVNTTSLSWNNEKNKFETIANSEPIFGVENKTNDPEILFFLNLIDCPARKLFLNKSKLPTNYNSNKVLADFLASKLNSSLPLECNPLDNSKPNQITGWSLAKDDTIVSCNIADDVVIQKQLLNIAEAVNKPNNKIKDLEPIFRANITLCSMQKMEESLRTKILSKYFEEATDDSDLEISMCENSGCDYFFIGDLIKYTPNEQRLNLLLKFKENNFVWLKKLYNLGRTNGGFGNDIDINQVSEVYLEMSKWIVTHYDKLNIKPTVKQAFVFDGQAVSDYYPGMKPYVLGKDNEDIVLQIDNNSEINIQKTELEFLEDGKLRFFNKYMMTDLSPRIYDPNNPPPLSSYYSYFEYDENYNPYEPVTVICGIENKLGLETKKEIVMPAIAAFAYQAILDEEGKQETLRQFGNAVMITTGVLAVPFSGGSSLVGVLSTISSVGIAVGSIDAYVTSLASSDPSFKDSSFYKAWDTTYTAYSFIDGAGAVTNLANTGYNILKLSNFAKSYNAFETAISSSNLFKNTVFTERLSHLKNIFKNTSADLNLLNRGKTFSNYISKINTGFKKTILASVLTLNLNVNATDNILQLSNNANKIETVLNLSGKTEQLTDVIRSTITSKSDEILKAFDNEIVVSIKTSPTAQAVDGKFVILNVGQDNILATLINNQVKINFIKSAVDGYHIYEFTEDKDPTNTNTSPKCTFCPDKIGNTKESEFCKKLEKLASNTQNAVAVQKLCDKGINVKILDKVLSYTIAKQKVFVDDFSGISEGGMAILKSKVHLVDYWKENGDFYKTIRPYHGDDHRDWDTSSKIVKGMGAREKLLVEAIDNEDIHSWNKVKEICNVEEQGIFDGNKVSSGNLPNENIVIKYNRKKYNGDVLENSDTAYDDFIKKLHPFLQKHIEYMDFIRQDCSNYSDGKLYEKLYGGKISLGKLTSAQRPGIHTEVLVLNELIKDKQNITSVADIRALDIKIVIRWKVKGQIFKQMVTCPHCFYITEGVFFPNSK</sequence>
<dbReference type="EMBL" id="CP010992">
    <property type="protein sequence ID" value="AMO21354.2"/>
    <property type="molecule type" value="Genomic_DNA"/>
</dbReference>
<protein>
    <recommendedName>
        <fullName evidence="1">Fibronectin type-III domain-containing protein</fullName>
    </recommendedName>
</protein>
<dbReference type="RefSeq" id="WP_138425836.1">
    <property type="nucleotide sequence ID" value="NZ_CP010992.1"/>
</dbReference>
<name>A0AAI8CIG8_9FLAO</name>
<dbReference type="InterPro" id="IPR013783">
    <property type="entry name" value="Ig-like_fold"/>
</dbReference>
<feature type="domain" description="Fibronectin type-III" evidence="1">
    <location>
        <begin position="285"/>
        <end position="371"/>
    </location>
</feature>